<dbReference type="InterPro" id="IPR007527">
    <property type="entry name" value="Znf_SWIM"/>
</dbReference>
<gene>
    <name evidence="4" type="ORF">Tci_002063</name>
</gene>
<evidence type="ECO:0000259" key="3">
    <source>
        <dbReference type="PROSITE" id="PS50966"/>
    </source>
</evidence>
<proteinExistence type="predicted"/>
<dbReference type="PROSITE" id="PS50966">
    <property type="entry name" value="ZF_SWIM"/>
    <property type="match status" value="1"/>
</dbReference>
<comment type="caution">
    <text evidence="4">The sequence shown here is derived from an EMBL/GenBank/DDBJ whole genome shotgun (WGS) entry which is preliminary data.</text>
</comment>
<accession>A0A699GPW9</accession>
<evidence type="ECO:0000313" key="4">
    <source>
        <dbReference type="EMBL" id="GEU30085.1"/>
    </source>
</evidence>
<dbReference type="CDD" id="cd09272">
    <property type="entry name" value="RNase_HI_RT_Ty1"/>
    <property type="match status" value="1"/>
</dbReference>
<protein>
    <submittedName>
        <fullName evidence="4">Retrovirus-related Pol polyprotein from transposon TNT 1-94</fullName>
    </submittedName>
</protein>
<reference evidence="4" key="1">
    <citation type="journal article" date="2019" name="Sci. Rep.">
        <title>Draft genome of Tanacetum cinerariifolium, the natural source of mosquito coil.</title>
        <authorList>
            <person name="Yamashiro T."/>
            <person name="Shiraishi A."/>
            <person name="Satake H."/>
            <person name="Nakayama K."/>
        </authorList>
    </citation>
    <scope>NUCLEOTIDE SEQUENCE</scope>
</reference>
<evidence type="ECO:0000256" key="2">
    <source>
        <dbReference type="SAM" id="MobiDB-lite"/>
    </source>
</evidence>
<name>A0A699GPW9_TANCI</name>
<organism evidence="4">
    <name type="scientific">Tanacetum cinerariifolium</name>
    <name type="common">Dalmatian daisy</name>
    <name type="synonym">Chrysanthemum cinerariifolium</name>
    <dbReference type="NCBI Taxonomy" id="118510"/>
    <lineage>
        <taxon>Eukaryota</taxon>
        <taxon>Viridiplantae</taxon>
        <taxon>Streptophyta</taxon>
        <taxon>Embryophyta</taxon>
        <taxon>Tracheophyta</taxon>
        <taxon>Spermatophyta</taxon>
        <taxon>Magnoliopsida</taxon>
        <taxon>eudicotyledons</taxon>
        <taxon>Gunneridae</taxon>
        <taxon>Pentapetalae</taxon>
        <taxon>asterids</taxon>
        <taxon>campanulids</taxon>
        <taxon>Asterales</taxon>
        <taxon>Asteraceae</taxon>
        <taxon>Asteroideae</taxon>
        <taxon>Anthemideae</taxon>
        <taxon>Anthemidinae</taxon>
        <taxon>Tanacetum</taxon>
    </lineage>
</organism>
<feature type="domain" description="SWIM-type" evidence="3">
    <location>
        <begin position="20"/>
        <end position="58"/>
    </location>
</feature>
<dbReference type="PANTHER" id="PTHR11439:SF463">
    <property type="entry name" value="REVERSE TRANSCRIPTASE TY1_COPIA-TYPE DOMAIN-CONTAINING PROTEIN"/>
    <property type="match status" value="1"/>
</dbReference>
<dbReference type="GO" id="GO:0003676">
    <property type="term" value="F:nucleic acid binding"/>
    <property type="evidence" value="ECO:0007669"/>
    <property type="project" value="InterPro"/>
</dbReference>
<dbReference type="SUPFAM" id="SSF57756">
    <property type="entry name" value="Retrovirus zinc finger-like domains"/>
    <property type="match status" value="1"/>
</dbReference>
<dbReference type="InterPro" id="IPR036875">
    <property type="entry name" value="Znf_CCHC_sf"/>
</dbReference>
<keyword evidence="1" id="KW-0479">Metal-binding</keyword>
<keyword evidence="1" id="KW-0863">Zinc-finger</keyword>
<dbReference type="PANTHER" id="PTHR11439">
    <property type="entry name" value="GAG-POL-RELATED RETROTRANSPOSON"/>
    <property type="match status" value="1"/>
</dbReference>
<feature type="region of interest" description="Disordered" evidence="2">
    <location>
        <begin position="238"/>
        <end position="260"/>
    </location>
</feature>
<keyword evidence="1" id="KW-0862">Zinc</keyword>
<dbReference type="GO" id="GO:0008270">
    <property type="term" value="F:zinc ion binding"/>
    <property type="evidence" value="ECO:0007669"/>
    <property type="project" value="UniProtKB-KW"/>
</dbReference>
<dbReference type="EMBL" id="BKCJ010000126">
    <property type="protein sequence ID" value="GEU30085.1"/>
    <property type="molecule type" value="Genomic_DNA"/>
</dbReference>
<dbReference type="AlphaFoldDB" id="A0A699GPW9"/>
<sequence>MASGAAGDAMFHGLYGGCISSDDLGDQHRPYHRNCSCALHSASGGHCSHVAKVSYPFRRSYSEGSLLAMKSNASPSFSPMCASLSRLGEPITIKDSPPESTNSQDEFIDNAFARFNTIITSLKALDEGYCSKNYVRKFLRALHPKWRAKVLEIEESKDLTSLSLDELIRNLKVHEMIIKKDYEIVKAKVERKSLALKAKKKSSDEECSTSGSEDEEYSMAVRDFKKFFKRRGRFVRQPRNDKKTFQRSRNDKNGKSDRKCFRYGDPNHLIGECPKPSKDKNQRAFVRGSWSERGEENMLRTPPHGSFGPSAVRSYKGNRYTLVIVDDYSRPDIMFSVCLCVHFKEAPKTSHLKVVKRIFQYIKGTTYLGLWYPNVTGIENVVYADSDHAGDYVDRKSTSGICTFVGCCLTSSFSKKQTALVISTTEDEYVSAEKACQQALWMKQALINYDV</sequence>
<evidence type="ECO:0000256" key="1">
    <source>
        <dbReference type="PROSITE-ProRule" id="PRU00325"/>
    </source>
</evidence>